<dbReference type="EMBL" id="FJUY01000005">
    <property type="protein sequence ID" value="CZT18423.1"/>
    <property type="molecule type" value="Genomic_DNA"/>
</dbReference>
<dbReference type="RefSeq" id="XP_023625313.1">
    <property type="nucleotide sequence ID" value="XM_023769545.1"/>
</dbReference>
<gene>
    <name evidence="1" type="ORF">RCC_04268</name>
</gene>
<proteinExistence type="predicted"/>
<dbReference type="Proteomes" id="UP000225277">
    <property type="component" value="Unassembled WGS sequence"/>
</dbReference>
<protein>
    <submittedName>
        <fullName evidence="1">Uncharacterized protein</fullName>
    </submittedName>
</protein>
<accession>A0A2D3VD09</accession>
<dbReference type="GeneID" id="35599444"/>
<keyword evidence="2" id="KW-1185">Reference proteome</keyword>
<organism evidence="1 2">
    <name type="scientific">Ramularia collo-cygni</name>
    <dbReference type="NCBI Taxonomy" id="112498"/>
    <lineage>
        <taxon>Eukaryota</taxon>
        <taxon>Fungi</taxon>
        <taxon>Dikarya</taxon>
        <taxon>Ascomycota</taxon>
        <taxon>Pezizomycotina</taxon>
        <taxon>Dothideomycetes</taxon>
        <taxon>Dothideomycetidae</taxon>
        <taxon>Mycosphaerellales</taxon>
        <taxon>Mycosphaerellaceae</taxon>
        <taxon>Ramularia</taxon>
    </lineage>
</organism>
<name>A0A2D3VD09_9PEZI</name>
<sequence>MPDRLIQACCTDFLESCIRSNGFTLERDHEAPIDSQLVHDLPSRGTNVAVLDRCAGTHGHFGKHIDVLVGVKCRSEVEFAWRVMWECPVRPQQAEVLGPSHGFCTMSKPTREQNFPSRNGDFGVVAHVTKRRDGWVVILWRID</sequence>
<evidence type="ECO:0000313" key="2">
    <source>
        <dbReference type="Proteomes" id="UP000225277"/>
    </source>
</evidence>
<reference evidence="1 2" key="1">
    <citation type="submission" date="2016-03" db="EMBL/GenBank/DDBJ databases">
        <authorList>
            <person name="Ploux O."/>
        </authorList>
    </citation>
    <scope>NUCLEOTIDE SEQUENCE [LARGE SCALE GENOMIC DNA]</scope>
    <source>
        <strain evidence="1 2">URUG2</strain>
    </source>
</reference>
<dbReference type="AlphaFoldDB" id="A0A2D3VD09"/>
<evidence type="ECO:0000313" key="1">
    <source>
        <dbReference type="EMBL" id="CZT18423.1"/>
    </source>
</evidence>